<name>A0A8D8XBJ0_9HEMI</name>
<reference evidence="1" key="1">
    <citation type="submission" date="2021-05" db="EMBL/GenBank/DDBJ databases">
        <authorList>
            <person name="Alioto T."/>
            <person name="Alioto T."/>
            <person name="Gomez Garrido J."/>
        </authorList>
    </citation>
    <scope>NUCLEOTIDE SEQUENCE</scope>
</reference>
<sequence>MTSFDYFILFIKSPSLSLCPTPFSLSTLSTHTFCNSFSPLPTRFSNLHVGDAHLHTESASENGVENRYKTRQHCYTSLTGDVITSVVQNYTKQSIRYNFLVYLNNIVWTESYFKPCSDDNSSAWCNNWCTNRM</sequence>
<accession>A0A8D8XBJ0</accession>
<proteinExistence type="predicted"/>
<protein>
    <submittedName>
        <fullName evidence="1">Uncharacterized protein</fullName>
    </submittedName>
</protein>
<dbReference type="AlphaFoldDB" id="A0A8D8XBJ0"/>
<dbReference type="EMBL" id="HBUF01299954">
    <property type="protein sequence ID" value="CAG6690857.1"/>
    <property type="molecule type" value="Transcribed_RNA"/>
</dbReference>
<evidence type="ECO:0000313" key="1">
    <source>
        <dbReference type="EMBL" id="CAG6690857.1"/>
    </source>
</evidence>
<organism evidence="1">
    <name type="scientific">Cacopsylla melanoneura</name>
    <dbReference type="NCBI Taxonomy" id="428564"/>
    <lineage>
        <taxon>Eukaryota</taxon>
        <taxon>Metazoa</taxon>
        <taxon>Ecdysozoa</taxon>
        <taxon>Arthropoda</taxon>
        <taxon>Hexapoda</taxon>
        <taxon>Insecta</taxon>
        <taxon>Pterygota</taxon>
        <taxon>Neoptera</taxon>
        <taxon>Paraneoptera</taxon>
        <taxon>Hemiptera</taxon>
        <taxon>Sternorrhyncha</taxon>
        <taxon>Psylloidea</taxon>
        <taxon>Psyllidae</taxon>
        <taxon>Psyllinae</taxon>
        <taxon>Cacopsylla</taxon>
    </lineage>
</organism>